<dbReference type="Proteomes" id="UP000190092">
    <property type="component" value="Unassembled WGS sequence"/>
</dbReference>
<evidence type="ECO:0000313" key="2">
    <source>
        <dbReference type="Proteomes" id="UP000190092"/>
    </source>
</evidence>
<organism evidence="1 2">
    <name type="scientific">Enhydrobacter aerosaccus</name>
    <dbReference type="NCBI Taxonomy" id="225324"/>
    <lineage>
        <taxon>Bacteria</taxon>
        <taxon>Pseudomonadati</taxon>
        <taxon>Pseudomonadota</taxon>
        <taxon>Alphaproteobacteria</taxon>
        <taxon>Hyphomicrobiales</taxon>
        <taxon>Enhydrobacter</taxon>
    </lineage>
</organism>
<dbReference type="EMBL" id="FUWJ01000001">
    <property type="protein sequence ID" value="SJZ31118.1"/>
    <property type="molecule type" value="Genomic_DNA"/>
</dbReference>
<keyword evidence="2" id="KW-1185">Reference proteome</keyword>
<protein>
    <submittedName>
        <fullName evidence="1">Uncharacterized protein</fullName>
    </submittedName>
</protein>
<sequence>MPPEFISWDREQINKELKAAEEAFRTEPQAQVYDRGIEIDGRHLRLNADYVAEQMRAADLLITTAKEGGALLDRSRHVSVTEASRLSLTRAIATAAIDRSVPPDSSRWPVSRGSAQWR</sequence>
<evidence type="ECO:0000313" key="1">
    <source>
        <dbReference type="EMBL" id="SJZ31118.1"/>
    </source>
</evidence>
<gene>
    <name evidence="1" type="ORF">SAMN02745126_00131</name>
</gene>
<name>A0A1T4JLV8_9HYPH</name>
<reference evidence="2" key="1">
    <citation type="submission" date="2017-02" db="EMBL/GenBank/DDBJ databases">
        <authorList>
            <person name="Varghese N."/>
            <person name="Submissions S."/>
        </authorList>
    </citation>
    <scope>NUCLEOTIDE SEQUENCE [LARGE SCALE GENOMIC DNA]</scope>
    <source>
        <strain evidence="2">ATCC 27094</strain>
    </source>
</reference>
<dbReference type="AlphaFoldDB" id="A0A1T4JLV8"/>
<accession>A0A1T4JLV8</accession>
<proteinExistence type="predicted"/>